<evidence type="ECO:0000313" key="1">
    <source>
        <dbReference type="EMBL" id="GAK97801.1"/>
    </source>
</evidence>
<comment type="caution">
    <text evidence="1">The sequence shown here is derived from an EMBL/GenBank/DDBJ whole genome shotgun (WGS) entry which is preliminary data.</text>
</comment>
<keyword evidence="2" id="KW-1185">Reference proteome</keyword>
<dbReference type="InterPro" id="IPR020568">
    <property type="entry name" value="Ribosomal_Su5_D2-typ_SF"/>
</dbReference>
<dbReference type="STRING" id="319236.BST91_09650"/>
<dbReference type="AlphaFoldDB" id="A0A090QQN2"/>
<dbReference type="Proteomes" id="UP000029221">
    <property type="component" value="Unassembled WGS sequence"/>
</dbReference>
<dbReference type="InterPro" id="IPR014721">
    <property type="entry name" value="Ribsml_uS5_D2-typ_fold_subgr"/>
</dbReference>
<protein>
    <recommendedName>
        <fullName evidence="3">GHMP kinase</fullName>
    </recommendedName>
</protein>
<evidence type="ECO:0008006" key="3">
    <source>
        <dbReference type="Google" id="ProtNLM"/>
    </source>
</evidence>
<organism evidence="1 2">
    <name type="scientific">Nonlabens tegetincola</name>
    <dbReference type="NCBI Taxonomy" id="323273"/>
    <lineage>
        <taxon>Bacteria</taxon>
        <taxon>Pseudomonadati</taxon>
        <taxon>Bacteroidota</taxon>
        <taxon>Flavobacteriia</taxon>
        <taxon>Flavobacteriales</taxon>
        <taxon>Flavobacteriaceae</taxon>
        <taxon>Nonlabens</taxon>
    </lineage>
</organism>
<sequence>MKVSQIEHSLQFYANGKFLITGEYVVLDGVRGLAVPLNLGQRIQITPRTDQAIIWKSFNADGGIWFHWQTTVNSWSESSSDSVTQKLIDILKHAQELAGSNILDKGCEITMHLGFDRQFGMGSSSTLISLIAQWFQVDPYTLQFQSFGGSGYDIACATSNGPIVYRYHPEQPSYKSIDFDPDFKDDLFLST</sequence>
<dbReference type="SUPFAM" id="SSF54211">
    <property type="entry name" value="Ribosomal protein S5 domain 2-like"/>
    <property type="match status" value="1"/>
</dbReference>
<dbReference type="EMBL" id="BBML01000007">
    <property type="protein sequence ID" value="GAK97801.1"/>
    <property type="molecule type" value="Genomic_DNA"/>
</dbReference>
<name>A0A090QQN2_9FLAO</name>
<accession>A0A090QQN2</accession>
<gene>
    <name evidence="1" type="ORF">JCM19294_340</name>
</gene>
<dbReference type="eggNOG" id="COG1577">
    <property type="taxonomic scope" value="Bacteria"/>
</dbReference>
<dbReference type="Gene3D" id="3.30.230.10">
    <property type="match status" value="1"/>
</dbReference>
<reference evidence="1" key="1">
    <citation type="journal article" date="2014" name="Genome Announc.">
        <title>Draft Genome Sequences of Marine Flavobacterium Nonlabens Strains NR17, NR24, NR27, NR32, NR33, and Ara13.</title>
        <authorList>
            <person name="Nakanishi M."/>
            <person name="Meirelles P."/>
            <person name="Suzuki R."/>
            <person name="Takatani N."/>
            <person name="Mino S."/>
            <person name="Suda W."/>
            <person name="Oshima K."/>
            <person name="Hattori M."/>
            <person name="Ohkuma M."/>
            <person name="Hosokawa M."/>
            <person name="Miyashita K."/>
            <person name="Thompson F.L."/>
            <person name="Niwa A."/>
            <person name="Sawabe T."/>
            <person name="Sawabe T."/>
        </authorList>
    </citation>
    <scope>NUCLEOTIDE SEQUENCE [LARGE SCALE GENOMIC DNA]</scope>
    <source>
        <strain evidence="1">JCM 19294</strain>
    </source>
</reference>
<dbReference type="RefSeq" id="WP_052510395.1">
    <property type="nucleotide sequence ID" value="NZ_BBML01000007.1"/>
</dbReference>
<evidence type="ECO:0000313" key="2">
    <source>
        <dbReference type="Proteomes" id="UP000029221"/>
    </source>
</evidence>
<proteinExistence type="predicted"/>